<feature type="transmembrane region" description="Helical" evidence="13">
    <location>
        <begin position="234"/>
        <end position="252"/>
    </location>
</feature>
<feature type="transmembrane region" description="Helical" evidence="13">
    <location>
        <begin position="273"/>
        <end position="294"/>
    </location>
</feature>
<comment type="subcellular location">
    <subcellularLocation>
        <location evidence="1">Cell inner membrane</location>
        <topology evidence="1">Multi-pass membrane protein</topology>
    </subcellularLocation>
</comment>
<keyword evidence="8 12" id="KW-0630">Potassium</keyword>
<feature type="binding site" evidence="12">
    <location>
        <position position="110"/>
    </location>
    <ligand>
        <name>K(+)</name>
        <dbReference type="ChEBI" id="CHEBI:29103"/>
    </ligand>
</feature>
<dbReference type="Proteomes" id="UP000515847">
    <property type="component" value="Chromosome"/>
</dbReference>
<dbReference type="KEGG" id="tfr:BR63_05495"/>
<feature type="binding site" evidence="12">
    <location>
        <position position="432"/>
    </location>
    <ligand>
        <name>K(+)</name>
        <dbReference type="ChEBI" id="CHEBI:29103"/>
    </ligand>
</feature>
<evidence type="ECO:0000313" key="14">
    <source>
        <dbReference type="EMBL" id="QNB45812.1"/>
    </source>
</evidence>
<feature type="binding site" evidence="12">
    <location>
        <position position="314"/>
    </location>
    <ligand>
        <name>K(+)</name>
        <dbReference type="ChEBI" id="CHEBI:29103"/>
    </ligand>
</feature>
<evidence type="ECO:0000256" key="4">
    <source>
        <dbReference type="ARBA" id="ARBA00022475"/>
    </source>
</evidence>
<dbReference type="GO" id="GO:0015379">
    <property type="term" value="F:potassium:chloride symporter activity"/>
    <property type="evidence" value="ECO:0007669"/>
    <property type="project" value="InterPro"/>
</dbReference>
<feature type="transmembrane region" description="Helical" evidence="13">
    <location>
        <begin position="131"/>
        <end position="151"/>
    </location>
</feature>
<accession>A0A7G6E158</accession>
<dbReference type="GO" id="GO:0005886">
    <property type="term" value="C:plasma membrane"/>
    <property type="evidence" value="ECO:0007669"/>
    <property type="project" value="UniProtKB-SubCell"/>
</dbReference>
<feature type="transmembrane region" description="Helical" evidence="13">
    <location>
        <begin position="454"/>
        <end position="475"/>
    </location>
</feature>
<evidence type="ECO:0000256" key="2">
    <source>
        <dbReference type="ARBA" id="ARBA00009137"/>
    </source>
</evidence>
<evidence type="ECO:0000256" key="13">
    <source>
        <dbReference type="SAM" id="Phobius"/>
    </source>
</evidence>
<dbReference type="NCBIfam" id="TIGR00933">
    <property type="entry name" value="2a38"/>
    <property type="match status" value="1"/>
</dbReference>
<dbReference type="PANTHER" id="PTHR32024:SF2">
    <property type="entry name" value="TRK SYSTEM POTASSIUM UPTAKE PROTEIN TRKG-RELATED"/>
    <property type="match status" value="1"/>
</dbReference>
<evidence type="ECO:0000256" key="3">
    <source>
        <dbReference type="ARBA" id="ARBA00022448"/>
    </source>
</evidence>
<keyword evidence="4" id="KW-1003">Cell membrane</keyword>
<feature type="transmembrane region" description="Helical" evidence="13">
    <location>
        <begin position="389"/>
        <end position="414"/>
    </location>
</feature>
<sequence length="481" mass="52959">MNYQKIISSLGIMLMIIGVSMVLPLMWSLYYGDSDWLAFLGSSIVTFLAGFVAHKATKLEGTFHNREAFIVVTFSWLLASAFGAIPYILTGTFTSYADAFFETMSGFTTTGASVLTDIESLPHGVLFWRSLTHWLGGMGIVVLFIAILSSLGTGGMQMFRAESPGPVAEKIKPRISETAKILWYTYLLFTIVETLLLWLLGMPLFDALCHTFGTLATGGFSTKNASIGYYTNPMIHWVITIFMFMSGANFALYYQALRGRSLWTFWRNPEFKLYSLIVLASIAFVSFDLFLAGIKGIGNILNLASFQVVSIITTTGYATADFDRWPFFSQAILVALMFVGGCAGSTGGSIKVGRILVLLKQCLLELQKVVHPRAIMNLKIGAKNVPHDIVINILQFFFIYILITIFGTVFMALLGLDLTSAFTAVAATLGNVGPGLAKVGPVQNYSFIPATGKYMLSIFMLLGRLELYTVLVLILPSFWKK</sequence>
<feature type="transmembrane region" description="Helical" evidence="13">
    <location>
        <begin position="36"/>
        <end position="56"/>
    </location>
</feature>
<evidence type="ECO:0000256" key="10">
    <source>
        <dbReference type="ARBA" id="ARBA00023065"/>
    </source>
</evidence>
<dbReference type="GO" id="GO:0046872">
    <property type="term" value="F:metal ion binding"/>
    <property type="evidence" value="ECO:0007669"/>
    <property type="project" value="UniProtKB-KW"/>
</dbReference>
<evidence type="ECO:0000256" key="1">
    <source>
        <dbReference type="ARBA" id="ARBA00004429"/>
    </source>
</evidence>
<evidence type="ECO:0000256" key="8">
    <source>
        <dbReference type="ARBA" id="ARBA00022958"/>
    </source>
</evidence>
<evidence type="ECO:0000256" key="11">
    <source>
        <dbReference type="ARBA" id="ARBA00023136"/>
    </source>
</evidence>
<comment type="similarity">
    <text evidence="2">Belongs to the TrkH potassium transport family.</text>
</comment>
<dbReference type="PANTHER" id="PTHR32024">
    <property type="entry name" value="TRK SYSTEM POTASSIUM UPTAKE PROTEIN TRKG-RELATED"/>
    <property type="match status" value="1"/>
</dbReference>
<dbReference type="EMBL" id="CP045798">
    <property type="protein sequence ID" value="QNB45812.1"/>
    <property type="molecule type" value="Genomic_DNA"/>
</dbReference>
<feature type="transmembrane region" description="Helical" evidence="13">
    <location>
        <begin position="327"/>
        <end position="350"/>
    </location>
</feature>
<feature type="binding site" evidence="12">
    <location>
        <position position="431"/>
    </location>
    <ligand>
        <name>K(+)</name>
        <dbReference type="ChEBI" id="CHEBI:29103"/>
    </ligand>
</feature>
<organism evidence="14 15">
    <name type="scientific">Thermanaerosceptrum fracticalcis</name>
    <dbReference type="NCBI Taxonomy" id="1712410"/>
    <lineage>
        <taxon>Bacteria</taxon>
        <taxon>Bacillati</taxon>
        <taxon>Bacillota</taxon>
        <taxon>Clostridia</taxon>
        <taxon>Eubacteriales</taxon>
        <taxon>Peptococcaceae</taxon>
        <taxon>Thermanaerosceptrum</taxon>
    </lineage>
</organism>
<protein>
    <submittedName>
        <fullName evidence="14">TrkH family potassium uptake protein</fullName>
    </submittedName>
</protein>
<feature type="binding site" evidence="12">
    <location>
        <position position="109"/>
    </location>
    <ligand>
        <name>K(+)</name>
        <dbReference type="ChEBI" id="CHEBI:29103"/>
    </ligand>
</feature>
<proteinExistence type="inferred from homology"/>
<keyword evidence="11 13" id="KW-0472">Membrane</keyword>
<dbReference type="RefSeq" id="WP_034424183.1">
    <property type="nucleotide sequence ID" value="NZ_CP045798.1"/>
</dbReference>
<dbReference type="InterPro" id="IPR004772">
    <property type="entry name" value="TrkH"/>
</dbReference>
<gene>
    <name evidence="14" type="ORF">BR63_05495</name>
</gene>
<evidence type="ECO:0000313" key="15">
    <source>
        <dbReference type="Proteomes" id="UP000515847"/>
    </source>
</evidence>
<dbReference type="InterPro" id="IPR003445">
    <property type="entry name" value="Cat_transpt"/>
</dbReference>
<feature type="binding site" evidence="12">
    <location>
        <position position="315"/>
    </location>
    <ligand>
        <name>K(+)</name>
        <dbReference type="ChEBI" id="CHEBI:29103"/>
    </ligand>
</feature>
<feature type="transmembrane region" description="Helical" evidence="13">
    <location>
        <begin position="68"/>
        <end position="89"/>
    </location>
</feature>
<keyword evidence="10" id="KW-0406">Ion transport</keyword>
<keyword evidence="12" id="KW-0479">Metal-binding</keyword>
<evidence type="ECO:0000256" key="7">
    <source>
        <dbReference type="ARBA" id="ARBA00022692"/>
    </source>
</evidence>
<dbReference type="AlphaFoldDB" id="A0A7G6E158"/>
<keyword evidence="15" id="KW-1185">Reference proteome</keyword>
<keyword evidence="7 13" id="KW-0812">Transmembrane</keyword>
<reference evidence="14 15" key="1">
    <citation type="journal article" date="2019" name="Front. Microbiol.">
        <title>Thermoanaerosceptrum fracticalcis gen. nov. sp. nov., a Novel Fumarate-Fermenting Microorganism From a Deep Fractured Carbonate Aquifer of the US Great Basin.</title>
        <authorList>
            <person name="Hamilton-Brehm S.D."/>
            <person name="Stewart L.E."/>
            <person name="Zavarin M."/>
            <person name="Caldwell M."/>
            <person name="Lawson P.A."/>
            <person name="Onstott T.C."/>
            <person name="Grzymski J."/>
            <person name="Neveux I."/>
            <person name="Lollar B.S."/>
            <person name="Russell C.E."/>
            <person name="Moser D.P."/>
        </authorList>
    </citation>
    <scope>NUCLEOTIDE SEQUENCE [LARGE SCALE GENOMIC DNA]</scope>
    <source>
        <strain evidence="14 15">DRI-13</strain>
    </source>
</reference>
<keyword evidence="6" id="KW-0633">Potassium transport</keyword>
<dbReference type="PIRSF" id="PIRSF006247">
    <property type="entry name" value="TrkH"/>
    <property type="match status" value="1"/>
</dbReference>
<keyword evidence="5" id="KW-0997">Cell inner membrane</keyword>
<evidence type="ECO:0000256" key="5">
    <source>
        <dbReference type="ARBA" id="ARBA00022519"/>
    </source>
</evidence>
<dbReference type="Pfam" id="PF02386">
    <property type="entry name" value="TrkH"/>
    <property type="match status" value="1"/>
</dbReference>
<evidence type="ECO:0000256" key="6">
    <source>
        <dbReference type="ARBA" id="ARBA00022538"/>
    </source>
</evidence>
<keyword evidence="9 13" id="KW-1133">Transmembrane helix</keyword>
<feature type="transmembrane region" description="Helical" evidence="13">
    <location>
        <begin position="181"/>
        <end position="200"/>
    </location>
</feature>
<feature type="binding site" evidence="12">
    <location>
        <position position="218"/>
    </location>
    <ligand>
        <name>K(+)</name>
        <dbReference type="ChEBI" id="CHEBI:29103"/>
    </ligand>
</feature>
<dbReference type="OrthoDB" id="9810952at2"/>
<feature type="transmembrane region" description="Helical" evidence="13">
    <location>
        <begin position="12"/>
        <end position="30"/>
    </location>
</feature>
<evidence type="ECO:0000256" key="12">
    <source>
        <dbReference type="PIRSR" id="PIRSR006247-1"/>
    </source>
</evidence>
<evidence type="ECO:0000256" key="9">
    <source>
        <dbReference type="ARBA" id="ARBA00022989"/>
    </source>
</evidence>
<name>A0A7G6E158_THEFR</name>
<keyword evidence="3" id="KW-0813">Transport</keyword>